<organism evidence="2 3">
    <name type="scientific">Saccharomyces eubayanus</name>
    <name type="common">Yeast</name>
    <dbReference type="NCBI Taxonomy" id="1080349"/>
    <lineage>
        <taxon>Eukaryota</taxon>
        <taxon>Fungi</taxon>
        <taxon>Dikarya</taxon>
        <taxon>Ascomycota</taxon>
        <taxon>Saccharomycotina</taxon>
        <taxon>Saccharomycetes</taxon>
        <taxon>Saccharomycetales</taxon>
        <taxon>Saccharomycetaceae</taxon>
        <taxon>Saccharomyces</taxon>
    </lineage>
</organism>
<evidence type="ECO:0000256" key="1">
    <source>
        <dbReference type="SAM" id="MobiDB-lite"/>
    </source>
</evidence>
<feature type="region of interest" description="Disordered" evidence="1">
    <location>
        <begin position="1"/>
        <end position="21"/>
    </location>
</feature>
<name>A0ABN8VLZ8_SACEU</name>
<protein>
    <submittedName>
        <fullName evidence="2">Uncharacterized protein</fullName>
    </submittedName>
</protein>
<gene>
    <name evidence="2" type="primary">U6500J02190</name>
    <name evidence="2" type="ORF">SEUBUCD650_0J02190</name>
</gene>
<dbReference type="Proteomes" id="UP001152964">
    <property type="component" value="Chromosome 10"/>
</dbReference>
<dbReference type="Pfam" id="PF09074">
    <property type="entry name" value="Mer2"/>
    <property type="match status" value="1"/>
</dbReference>
<reference evidence="2" key="1">
    <citation type="submission" date="2022-08" db="EMBL/GenBank/DDBJ databases">
        <authorList>
            <person name="Byrne P K."/>
        </authorList>
    </citation>
    <scope>NUCLEOTIDE SEQUENCE</scope>
    <source>
        <strain evidence="2">UCD650</strain>
    </source>
</reference>
<proteinExistence type="predicted"/>
<evidence type="ECO:0000313" key="3">
    <source>
        <dbReference type="Proteomes" id="UP001152964"/>
    </source>
</evidence>
<dbReference type="InterPro" id="IPR015159">
    <property type="entry name" value="Rec107"/>
</dbReference>
<accession>A0ABN8VLZ8</accession>
<keyword evidence="3" id="KW-1185">Reference proteome</keyword>
<feature type="compositionally biased region" description="Polar residues" evidence="1">
    <location>
        <begin position="12"/>
        <end position="21"/>
    </location>
</feature>
<sequence length="115" mass="12875">MDTRTRTDEASTDISETNSERSLMITETSSPFRSIFSHSGKITTTAGLEESDKQILEWAGKLELESMELRENSGKLIKVLNDNSKTLCKSLGKFNQLLEQDTATNGLYRTECAHL</sequence>
<evidence type="ECO:0000313" key="2">
    <source>
        <dbReference type="EMBL" id="CAI1515799.1"/>
    </source>
</evidence>
<dbReference type="EMBL" id="OX291500">
    <property type="protein sequence ID" value="CAI1515799.1"/>
    <property type="molecule type" value="Genomic_DNA"/>
</dbReference>